<feature type="signal peptide" evidence="2">
    <location>
        <begin position="1"/>
        <end position="20"/>
    </location>
</feature>
<proteinExistence type="predicted"/>
<keyword evidence="2" id="KW-0732">Signal</keyword>
<feature type="chain" id="PRO_5035423178" evidence="2">
    <location>
        <begin position="21"/>
        <end position="125"/>
    </location>
</feature>
<evidence type="ECO:0000313" key="4">
    <source>
        <dbReference type="Proteomes" id="UP000796880"/>
    </source>
</evidence>
<dbReference type="EMBL" id="VOIH02000012">
    <property type="protein sequence ID" value="KAF3432213.1"/>
    <property type="molecule type" value="Genomic_DNA"/>
</dbReference>
<name>A0A8K0DQA2_9ROSA</name>
<dbReference type="Proteomes" id="UP000796880">
    <property type="component" value="Unassembled WGS sequence"/>
</dbReference>
<reference evidence="3" key="1">
    <citation type="submission" date="2020-03" db="EMBL/GenBank/DDBJ databases">
        <title>A high-quality chromosome-level genome assembly of a woody plant with both climbing and erect habits, Rhamnella rubrinervis.</title>
        <authorList>
            <person name="Lu Z."/>
            <person name="Yang Y."/>
            <person name="Zhu X."/>
            <person name="Sun Y."/>
        </authorList>
    </citation>
    <scope>NUCLEOTIDE SEQUENCE</scope>
    <source>
        <strain evidence="3">BYM</strain>
        <tissue evidence="3">Leaf</tissue>
    </source>
</reference>
<comment type="caution">
    <text evidence="3">The sequence shown here is derived from an EMBL/GenBank/DDBJ whole genome shotgun (WGS) entry which is preliminary data.</text>
</comment>
<accession>A0A8K0DQA2</accession>
<dbReference type="AlphaFoldDB" id="A0A8K0DQA2"/>
<evidence type="ECO:0000256" key="1">
    <source>
        <dbReference type="SAM" id="MobiDB-lite"/>
    </source>
</evidence>
<keyword evidence="4" id="KW-1185">Reference proteome</keyword>
<sequence>MASRILISFVLLSLISISFAKFIDPTEILSDSGFEAMALTLELASKGLIPFSPSHHLRSYRLSFRPIGSAPSGPPSIPSSPSGFYVQKPQTPTHGGQGSDSAREPHSGQHHGAVRLPCLSQQRHG</sequence>
<organism evidence="3 4">
    <name type="scientific">Rhamnella rubrinervis</name>
    <dbReference type="NCBI Taxonomy" id="2594499"/>
    <lineage>
        <taxon>Eukaryota</taxon>
        <taxon>Viridiplantae</taxon>
        <taxon>Streptophyta</taxon>
        <taxon>Embryophyta</taxon>
        <taxon>Tracheophyta</taxon>
        <taxon>Spermatophyta</taxon>
        <taxon>Magnoliopsida</taxon>
        <taxon>eudicotyledons</taxon>
        <taxon>Gunneridae</taxon>
        <taxon>Pentapetalae</taxon>
        <taxon>rosids</taxon>
        <taxon>fabids</taxon>
        <taxon>Rosales</taxon>
        <taxon>Rhamnaceae</taxon>
        <taxon>rhamnoid group</taxon>
        <taxon>Rhamneae</taxon>
        <taxon>Rhamnella</taxon>
    </lineage>
</organism>
<gene>
    <name evidence="3" type="ORF">FNV43_RR26952</name>
</gene>
<protein>
    <submittedName>
        <fullName evidence="3">Uncharacterized protein</fullName>
    </submittedName>
</protein>
<evidence type="ECO:0000313" key="3">
    <source>
        <dbReference type="EMBL" id="KAF3432213.1"/>
    </source>
</evidence>
<feature type="region of interest" description="Disordered" evidence="1">
    <location>
        <begin position="71"/>
        <end position="125"/>
    </location>
</feature>
<evidence type="ECO:0000256" key="2">
    <source>
        <dbReference type="SAM" id="SignalP"/>
    </source>
</evidence>